<accession>A0A1E7YN57</accession>
<evidence type="ECO:0000313" key="3">
    <source>
        <dbReference type="Proteomes" id="UP000175616"/>
    </source>
</evidence>
<name>A0A1E7YN57_9PROT</name>
<proteinExistence type="predicted"/>
<reference evidence="3 4" key="1">
    <citation type="submission" date="2016-06" db="EMBL/GenBank/DDBJ databases">
        <title>Gene turnover analysis identifies the evolutionary adaptation of the extremophile Acidithiobacillus caldus.</title>
        <authorList>
            <person name="Zhang X."/>
        </authorList>
    </citation>
    <scope>NUCLEOTIDE SEQUENCE [LARGE SCALE GENOMIC DNA]</scope>
    <source>
        <strain evidence="1 3">DX</strain>
        <strain evidence="2 4">S1</strain>
    </source>
</reference>
<dbReference type="GeneID" id="92932022"/>
<dbReference type="EMBL" id="LZYE01000162">
    <property type="protein sequence ID" value="OFC36387.1"/>
    <property type="molecule type" value="Genomic_DNA"/>
</dbReference>
<dbReference type="AlphaFoldDB" id="A0A1E7YN57"/>
<evidence type="ECO:0000313" key="4">
    <source>
        <dbReference type="Proteomes" id="UP000175707"/>
    </source>
</evidence>
<protein>
    <recommendedName>
        <fullName evidence="5">Beta sliding clamp</fullName>
    </recommendedName>
</protein>
<evidence type="ECO:0008006" key="5">
    <source>
        <dbReference type="Google" id="ProtNLM"/>
    </source>
</evidence>
<dbReference type="RefSeq" id="WP_014003255.1">
    <property type="nucleotide sequence ID" value="NZ_LZYE01000162.1"/>
</dbReference>
<dbReference type="Proteomes" id="UP000175707">
    <property type="component" value="Unassembled WGS sequence"/>
</dbReference>
<dbReference type="EMBL" id="LZYH01000278">
    <property type="protein sequence ID" value="OFC62182.1"/>
    <property type="molecule type" value="Genomic_DNA"/>
</dbReference>
<comment type="caution">
    <text evidence="1">The sequence shown here is derived from an EMBL/GenBank/DDBJ whole genome shotgun (WGS) entry which is preliminary data.</text>
</comment>
<organism evidence="1 3">
    <name type="scientific">Acidithiobacillus caldus</name>
    <dbReference type="NCBI Taxonomy" id="33059"/>
    <lineage>
        <taxon>Bacteria</taxon>
        <taxon>Pseudomonadati</taxon>
        <taxon>Pseudomonadota</taxon>
        <taxon>Acidithiobacillia</taxon>
        <taxon>Acidithiobacillales</taxon>
        <taxon>Acidithiobacillaceae</taxon>
        <taxon>Acidithiobacillus</taxon>
    </lineage>
</organism>
<evidence type="ECO:0000313" key="1">
    <source>
        <dbReference type="EMBL" id="OFC36387.1"/>
    </source>
</evidence>
<gene>
    <name evidence="1" type="ORF">BAE27_06305</name>
    <name evidence="2" type="ORF">BAE30_02725</name>
</gene>
<evidence type="ECO:0000313" key="2">
    <source>
        <dbReference type="EMBL" id="OFC62182.1"/>
    </source>
</evidence>
<dbReference type="Gene3D" id="3.10.150.10">
    <property type="entry name" value="DNA Polymerase III, subunit A, domain 2"/>
    <property type="match status" value="1"/>
</dbReference>
<dbReference type="Gene3D" id="3.70.10.10">
    <property type="match status" value="1"/>
</dbReference>
<sequence>MQINKAAAMRVIRLANIVGESGFDFSHLHFMALMPSGKDNELEAYFANNTITAKMRLPLTEGPAQEVCLPKKEVLRFLAACGETDIAIQVHGDTARLNQGKSRMVARTIPVSGFPFPLDEPVSFRIPITARNLQAALYLCCGLASSSHEASNLDVHLALDDGLQVYTTDGKNLAHAEIPLEDAEATELATAQVDIGLSVKTANTLLKLLDSLDEAERVILEITERSLVLHDMAYEWSCHCLLKAESPAVPWRRVAERQKIQEICSVTDIAALQDSMEVCMAVSDDKYVAVMLTVDEDALSLELENEKGSSTGSTTEIDVVHPHRSYVPFLPLKTLLSFCQKFQDAGPGQLRISKIELPQGSPLKWDWLVETGLKNLFIVTAAYLNK</sequence>
<dbReference type="Proteomes" id="UP000175616">
    <property type="component" value="Unassembled WGS sequence"/>
</dbReference>